<dbReference type="GO" id="GO:1990817">
    <property type="term" value="F:poly(A) RNA polymerase activity"/>
    <property type="evidence" value="ECO:0007669"/>
    <property type="project" value="TreeGrafter"/>
</dbReference>
<reference evidence="4" key="2">
    <citation type="journal article" date="2015" name="Data Brief">
        <title>Shoot transcriptome of the giant reed, Arundo donax.</title>
        <authorList>
            <person name="Barrero R.A."/>
            <person name="Guerrero F.D."/>
            <person name="Moolhuijzen P."/>
            <person name="Goolsby J.A."/>
            <person name="Tidwell J."/>
            <person name="Bellgard S.E."/>
            <person name="Bellgard M.I."/>
        </authorList>
    </citation>
    <scope>NUCLEOTIDE SEQUENCE</scope>
    <source>
        <tissue evidence="4">Shoot tissue taken approximately 20 cm above the soil surface</tissue>
    </source>
</reference>
<proteinExistence type="predicted"/>
<keyword evidence="1" id="KW-0808">Transferase</keyword>
<protein>
    <submittedName>
        <fullName evidence="4">Uncharacterized protein</fullName>
    </submittedName>
</protein>
<keyword evidence="3" id="KW-0067">ATP-binding</keyword>
<dbReference type="AlphaFoldDB" id="A0A0A9GLZ2"/>
<accession>A0A0A9GLZ2</accession>
<dbReference type="GO" id="GO:0005524">
    <property type="term" value="F:ATP binding"/>
    <property type="evidence" value="ECO:0007669"/>
    <property type="project" value="UniProtKB-KW"/>
</dbReference>
<evidence type="ECO:0000256" key="1">
    <source>
        <dbReference type="ARBA" id="ARBA00022679"/>
    </source>
</evidence>
<dbReference type="SUPFAM" id="SSF55003">
    <property type="entry name" value="PAP/Archaeal CCA-adding enzyme, C-terminal domain"/>
    <property type="match status" value="1"/>
</dbReference>
<name>A0A0A9GLZ2_ARUDO</name>
<dbReference type="InterPro" id="IPR011068">
    <property type="entry name" value="NuclTrfase_I-like_C"/>
</dbReference>
<dbReference type="PANTHER" id="PTHR10682">
    <property type="entry name" value="POLY A POLYMERASE"/>
    <property type="match status" value="1"/>
</dbReference>
<dbReference type="GO" id="GO:0003723">
    <property type="term" value="F:RNA binding"/>
    <property type="evidence" value="ECO:0007669"/>
    <property type="project" value="InterPro"/>
</dbReference>
<evidence type="ECO:0000256" key="3">
    <source>
        <dbReference type="ARBA" id="ARBA00022840"/>
    </source>
</evidence>
<reference evidence="4" key="1">
    <citation type="submission" date="2014-09" db="EMBL/GenBank/DDBJ databases">
        <authorList>
            <person name="Magalhaes I.L.F."/>
            <person name="Oliveira U."/>
            <person name="Santos F.R."/>
            <person name="Vidigal T.H.D.A."/>
            <person name="Brescovit A.D."/>
            <person name="Santos A.J."/>
        </authorList>
    </citation>
    <scope>NUCLEOTIDE SEQUENCE</scope>
    <source>
        <tissue evidence="4">Shoot tissue taken approximately 20 cm above the soil surface</tissue>
    </source>
</reference>
<dbReference type="PANTHER" id="PTHR10682:SF10">
    <property type="entry name" value="POLYNUCLEOTIDE ADENYLYLTRANSFERASE"/>
    <property type="match status" value="1"/>
</dbReference>
<evidence type="ECO:0000256" key="2">
    <source>
        <dbReference type="ARBA" id="ARBA00022741"/>
    </source>
</evidence>
<dbReference type="EMBL" id="GBRH01176218">
    <property type="protein sequence ID" value="JAE21678.1"/>
    <property type="molecule type" value="Transcribed_RNA"/>
</dbReference>
<dbReference type="GO" id="GO:0005634">
    <property type="term" value="C:nucleus"/>
    <property type="evidence" value="ECO:0007669"/>
    <property type="project" value="TreeGrafter"/>
</dbReference>
<dbReference type="GO" id="GO:0031123">
    <property type="term" value="P:RNA 3'-end processing"/>
    <property type="evidence" value="ECO:0007669"/>
    <property type="project" value="InterPro"/>
</dbReference>
<organism evidence="4">
    <name type="scientific">Arundo donax</name>
    <name type="common">Giant reed</name>
    <name type="synonym">Donax arundinaceus</name>
    <dbReference type="NCBI Taxonomy" id="35708"/>
    <lineage>
        <taxon>Eukaryota</taxon>
        <taxon>Viridiplantae</taxon>
        <taxon>Streptophyta</taxon>
        <taxon>Embryophyta</taxon>
        <taxon>Tracheophyta</taxon>
        <taxon>Spermatophyta</taxon>
        <taxon>Magnoliopsida</taxon>
        <taxon>Liliopsida</taxon>
        <taxon>Poales</taxon>
        <taxon>Poaceae</taxon>
        <taxon>PACMAD clade</taxon>
        <taxon>Arundinoideae</taxon>
        <taxon>Arundineae</taxon>
        <taxon>Arundo</taxon>
    </lineage>
</organism>
<evidence type="ECO:0000313" key="4">
    <source>
        <dbReference type="EMBL" id="JAE21678.1"/>
    </source>
</evidence>
<keyword evidence="2" id="KW-0547">Nucleotide-binding</keyword>
<sequence length="214" mass="23462">MHCFYFMGLWKKQITQAQEAEQFDIRAIVNEFKSNIHAYQYWKEGMAIEVSHLRRKDVPLFVSPGGVRPSRAVGKEACTVSRNKGSIDVQYAPSSEMKQLASDPSAVYHSLGRVSCLPSEKIVPDFNGYANIHTKSGEGKHLGNYADGTLVPQNQVSLDVVKPPQTVLPNSANVFHSPTNVLDSSLDNSCEEPAEIAVNKHTDFTPAVLGTSSA</sequence>